<dbReference type="GO" id="GO:0046983">
    <property type="term" value="F:protein dimerization activity"/>
    <property type="evidence" value="ECO:0007669"/>
    <property type="project" value="InterPro"/>
</dbReference>
<dbReference type="InterPro" id="IPR012337">
    <property type="entry name" value="RNaseH-like_sf"/>
</dbReference>
<dbReference type="OrthoDB" id="3935139at2759"/>
<protein>
    <recommendedName>
        <fullName evidence="1">HAT C-terminal dimerisation domain-containing protein</fullName>
    </recommendedName>
</protein>
<gene>
    <name evidence="2" type="ORF">BJ508DRAFT_186916</name>
</gene>
<feature type="domain" description="HAT C-terminal dimerisation" evidence="1">
    <location>
        <begin position="1"/>
        <end position="50"/>
    </location>
</feature>
<name>A0A3N4HNZ3_ASCIM</name>
<organism evidence="2 3">
    <name type="scientific">Ascobolus immersus RN42</name>
    <dbReference type="NCBI Taxonomy" id="1160509"/>
    <lineage>
        <taxon>Eukaryota</taxon>
        <taxon>Fungi</taxon>
        <taxon>Dikarya</taxon>
        <taxon>Ascomycota</taxon>
        <taxon>Pezizomycotina</taxon>
        <taxon>Pezizomycetes</taxon>
        <taxon>Pezizales</taxon>
        <taxon>Ascobolaceae</taxon>
        <taxon>Ascobolus</taxon>
    </lineage>
</organism>
<evidence type="ECO:0000313" key="3">
    <source>
        <dbReference type="Proteomes" id="UP000275078"/>
    </source>
</evidence>
<dbReference type="SUPFAM" id="SSF53098">
    <property type="entry name" value="Ribonuclease H-like"/>
    <property type="match status" value="1"/>
</dbReference>
<feature type="non-terminal residue" evidence="2">
    <location>
        <position position="52"/>
    </location>
</feature>
<dbReference type="Pfam" id="PF05699">
    <property type="entry name" value="Dimer_Tnp_hAT"/>
    <property type="match status" value="1"/>
</dbReference>
<sequence>LAIMALDILSIPPMSDEPERLFSSSAHTLGKRRAVLKPSTLEHIESMKSWSK</sequence>
<dbReference type="InterPro" id="IPR008906">
    <property type="entry name" value="HATC_C_dom"/>
</dbReference>
<dbReference type="AlphaFoldDB" id="A0A3N4HNZ3"/>
<evidence type="ECO:0000259" key="1">
    <source>
        <dbReference type="Pfam" id="PF05699"/>
    </source>
</evidence>
<dbReference type="EMBL" id="ML119774">
    <property type="protein sequence ID" value="RPA74997.1"/>
    <property type="molecule type" value="Genomic_DNA"/>
</dbReference>
<feature type="non-terminal residue" evidence="2">
    <location>
        <position position="1"/>
    </location>
</feature>
<reference evidence="2 3" key="1">
    <citation type="journal article" date="2018" name="Nat. Ecol. Evol.">
        <title>Pezizomycetes genomes reveal the molecular basis of ectomycorrhizal truffle lifestyle.</title>
        <authorList>
            <person name="Murat C."/>
            <person name="Payen T."/>
            <person name="Noel B."/>
            <person name="Kuo A."/>
            <person name="Morin E."/>
            <person name="Chen J."/>
            <person name="Kohler A."/>
            <person name="Krizsan K."/>
            <person name="Balestrini R."/>
            <person name="Da Silva C."/>
            <person name="Montanini B."/>
            <person name="Hainaut M."/>
            <person name="Levati E."/>
            <person name="Barry K.W."/>
            <person name="Belfiori B."/>
            <person name="Cichocki N."/>
            <person name="Clum A."/>
            <person name="Dockter R.B."/>
            <person name="Fauchery L."/>
            <person name="Guy J."/>
            <person name="Iotti M."/>
            <person name="Le Tacon F."/>
            <person name="Lindquist E.A."/>
            <person name="Lipzen A."/>
            <person name="Malagnac F."/>
            <person name="Mello A."/>
            <person name="Molinier V."/>
            <person name="Miyauchi S."/>
            <person name="Poulain J."/>
            <person name="Riccioni C."/>
            <person name="Rubini A."/>
            <person name="Sitrit Y."/>
            <person name="Splivallo R."/>
            <person name="Traeger S."/>
            <person name="Wang M."/>
            <person name="Zifcakova L."/>
            <person name="Wipf D."/>
            <person name="Zambonelli A."/>
            <person name="Paolocci F."/>
            <person name="Nowrousian M."/>
            <person name="Ottonello S."/>
            <person name="Baldrian P."/>
            <person name="Spatafora J.W."/>
            <person name="Henrissat B."/>
            <person name="Nagy L.G."/>
            <person name="Aury J.M."/>
            <person name="Wincker P."/>
            <person name="Grigoriev I.V."/>
            <person name="Bonfante P."/>
            <person name="Martin F.M."/>
        </authorList>
    </citation>
    <scope>NUCLEOTIDE SEQUENCE [LARGE SCALE GENOMIC DNA]</scope>
    <source>
        <strain evidence="2 3">RN42</strain>
    </source>
</reference>
<keyword evidence="3" id="KW-1185">Reference proteome</keyword>
<evidence type="ECO:0000313" key="2">
    <source>
        <dbReference type="EMBL" id="RPA74997.1"/>
    </source>
</evidence>
<proteinExistence type="predicted"/>
<accession>A0A3N4HNZ3</accession>
<dbReference type="Proteomes" id="UP000275078">
    <property type="component" value="Unassembled WGS sequence"/>
</dbReference>